<name>A0A1T4JLG4_9FIRM</name>
<dbReference type="Pfam" id="PF04851">
    <property type="entry name" value="ResIII"/>
    <property type="match status" value="1"/>
</dbReference>
<dbReference type="RefSeq" id="WP_078808678.1">
    <property type="nucleotide sequence ID" value="NZ_FUWM01000003.1"/>
</dbReference>
<evidence type="ECO:0000256" key="4">
    <source>
        <dbReference type="ARBA" id="ARBA00022741"/>
    </source>
</evidence>
<dbReference type="InterPro" id="IPR014001">
    <property type="entry name" value="Helicase_ATP-bd"/>
</dbReference>
<dbReference type="EC" id="5.6.2.4" evidence="12"/>
<feature type="binding site" evidence="12">
    <location>
        <position position="479"/>
    </location>
    <ligand>
        <name>Zn(2+)</name>
        <dbReference type="ChEBI" id="CHEBI:29105"/>
        <label>2</label>
    </ligand>
</feature>
<dbReference type="PROSITE" id="PS51192">
    <property type="entry name" value="HELICASE_ATP_BIND_1"/>
    <property type="match status" value="1"/>
</dbReference>
<evidence type="ECO:0000256" key="7">
    <source>
        <dbReference type="ARBA" id="ARBA00022833"/>
    </source>
</evidence>
<evidence type="ECO:0000256" key="3">
    <source>
        <dbReference type="ARBA" id="ARBA00022723"/>
    </source>
</evidence>
<keyword evidence="16" id="KW-1185">Reference proteome</keyword>
<dbReference type="GO" id="GO:0003677">
    <property type="term" value="F:DNA binding"/>
    <property type="evidence" value="ECO:0007669"/>
    <property type="project" value="UniProtKB-UniRule"/>
</dbReference>
<dbReference type="GO" id="GO:0043138">
    <property type="term" value="F:3'-5' DNA helicase activity"/>
    <property type="evidence" value="ECO:0007669"/>
    <property type="project" value="UniProtKB-EC"/>
</dbReference>
<gene>
    <name evidence="12" type="primary">priA</name>
    <name evidence="15" type="ORF">SAMN02745118_00143</name>
</gene>
<dbReference type="GO" id="GO:0006269">
    <property type="term" value="P:DNA replication, synthesis of primer"/>
    <property type="evidence" value="ECO:0007669"/>
    <property type="project" value="UniProtKB-KW"/>
</dbReference>
<evidence type="ECO:0000256" key="12">
    <source>
        <dbReference type="HAMAP-Rule" id="MF_00983"/>
    </source>
</evidence>
<dbReference type="InterPro" id="IPR041236">
    <property type="entry name" value="PriA_C"/>
</dbReference>
<evidence type="ECO:0000259" key="14">
    <source>
        <dbReference type="PROSITE" id="PS51194"/>
    </source>
</evidence>
<feature type="binding site" evidence="12">
    <location>
        <position position="489"/>
    </location>
    <ligand>
        <name>Zn(2+)</name>
        <dbReference type="ChEBI" id="CHEBI:29105"/>
        <label>1</label>
    </ligand>
</feature>
<dbReference type="SMART" id="SM00490">
    <property type="entry name" value="HELICc"/>
    <property type="match status" value="1"/>
</dbReference>
<comment type="cofactor">
    <cofactor evidence="12">
        <name>Zn(2+)</name>
        <dbReference type="ChEBI" id="CHEBI:29105"/>
    </cofactor>
    <text evidence="12">Binds 2 zinc ions per subunit.</text>
</comment>
<comment type="catalytic activity">
    <reaction evidence="12">
        <text>Couples ATP hydrolysis with the unwinding of duplex DNA by translocating in the 3'-5' direction.</text>
        <dbReference type="EC" id="5.6.2.4"/>
    </reaction>
</comment>
<comment type="catalytic activity">
    <reaction evidence="11 12">
        <text>ATP + H2O = ADP + phosphate + H(+)</text>
        <dbReference type="Rhea" id="RHEA:13065"/>
        <dbReference type="ChEBI" id="CHEBI:15377"/>
        <dbReference type="ChEBI" id="CHEBI:15378"/>
        <dbReference type="ChEBI" id="CHEBI:30616"/>
        <dbReference type="ChEBI" id="CHEBI:43474"/>
        <dbReference type="ChEBI" id="CHEBI:456216"/>
        <dbReference type="EC" id="5.6.2.4"/>
    </reaction>
</comment>
<proteinExistence type="inferred from homology"/>
<dbReference type="GO" id="GO:0008270">
    <property type="term" value="F:zinc ion binding"/>
    <property type="evidence" value="ECO:0007669"/>
    <property type="project" value="UniProtKB-UniRule"/>
</dbReference>
<dbReference type="GO" id="GO:0006310">
    <property type="term" value="P:DNA recombination"/>
    <property type="evidence" value="ECO:0007669"/>
    <property type="project" value="InterPro"/>
</dbReference>
<evidence type="ECO:0000256" key="11">
    <source>
        <dbReference type="ARBA" id="ARBA00048988"/>
    </source>
</evidence>
<keyword evidence="1 12" id="KW-0639">Primosome</keyword>
<dbReference type="NCBIfam" id="NF004066">
    <property type="entry name" value="PRK05580.1-3"/>
    <property type="match status" value="1"/>
</dbReference>
<feature type="domain" description="Helicase C-terminal" evidence="14">
    <location>
        <begin position="484"/>
        <end position="641"/>
    </location>
</feature>
<feature type="binding site" evidence="12">
    <location>
        <position position="492"/>
    </location>
    <ligand>
        <name>Zn(2+)</name>
        <dbReference type="ChEBI" id="CHEBI:29105"/>
        <label>1</label>
    </ligand>
</feature>
<dbReference type="STRING" id="142842.SAMN02745118_00143"/>
<dbReference type="FunFam" id="3.40.1440.60:FF:000001">
    <property type="entry name" value="Primosomal protein N"/>
    <property type="match status" value="1"/>
</dbReference>
<dbReference type="SUPFAM" id="SSF52540">
    <property type="entry name" value="P-loop containing nucleoside triphosphate hydrolases"/>
    <property type="match status" value="2"/>
</dbReference>
<dbReference type="NCBIfam" id="TIGR00595">
    <property type="entry name" value="priA"/>
    <property type="match status" value="1"/>
</dbReference>
<dbReference type="Gene3D" id="3.40.1440.60">
    <property type="entry name" value="PriA, 3(prime) DNA-binding domain"/>
    <property type="match status" value="1"/>
</dbReference>
<dbReference type="InterPro" id="IPR006935">
    <property type="entry name" value="Helicase/UvrB_N"/>
</dbReference>
<dbReference type="Gene3D" id="3.40.50.300">
    <property type="entry name" value="P-loop containing nucleotide triphosphate hydrolases"/>
    <property type="match status" value="2"/>
</dbReference>
<evidence type="ECO:0000256" key="2">
    <source>
        <dbReference type="ARBA" id="ARBA00022705"/>
    </source>
</evidence>
<feature type="binding site" evidence="12">
    <location>
        <position position="452"/>
    </location>
    <ligand>
        <name>Zn(2+)</name>
        <dbReference type="ChEBI" id="CHEBI:29105"/>
        <label>1</label>
    </ligand>
</feature>
<evidence type="ECO:0000256" key="8">
    <source>
        <dbReference type="ARBA" id="ARBA00022840"/>
    </source>
</evidence>
<dbReference type="InterPro" id="IPR027417">
    <property type="entry name" value="P-loop_NTPase"/>
</dbReference>
<dbReference type="Pfam" id="PF18319">
    <property type="entry name" value="Zn_ribbon_PriA"/>
    <property type="match status" value="1"/>
</dbReference>
<reference evidence="16" key="1">
    <citation type="submission" date="2017-02" db="EMBL/GenBank/DDBJ databases">
        <authorList>
            <person name="Varghese N."/>
            <person name="Submissions S."/>
        </authorList>
    </citation>
    <scope>NUCLEOTIDE SEQUENCE [LARGE SCALE GENOMIC DNA]</scope>
    <source>
        <strain evidence="16">ATCC BAA-73</strain>
    </source>
</reference>
<organism evidence="15 16">
    <name type="scientific">Selenihalanaerobacter shriftii</name>
    <dbReference type="NCBI Taxonomy" id="142842"/>
    <lineage>
        <taxon>Bacteria</taxon>
        <taxon>Bacillati</taxon>
        <taxon>Bacillota</taxon>
        <taxon>Clostridia</taxon>
        <taxon>Halanaerobiales</taxon>
        <taxon>Halobacteroidaceae</taxon>
        <taxon>Selenihalanaerobacter</taxon>
    </lineage>
</organism>
<feature type="binding site" evidence="12">
    <location>
        <position position="476"/>
    </location>
    <ligand>
        <name>Zn(2+)</name>
        <dbReference type="ChEBI" id="CHEBI:29105"/>
        <label>2</label>
    </ligand>
</feature>
<keyword evidence="4 12" id="KW-0547">Nucleotide-binding</keyword>
<comment type="subunit">
    <text evidence="12">Component of the replication restart primosome.</text>
</comment>
<dbReference type="EMBL" id="FUWM01000003">
    <property type="protein sequence ID" value="SJZ30953.1"/>
    <property type="molecule type" value="Genomic_DNA"/>
</dbReference>
<comment type="similarity">
    <text evidence="12">Belongs to the helicase family. PriA subfamily.</text>
</comment>
<dbReference type="OrthoDB" id="9759544at2"/>
<dbReference type="InterPro" id="IPR040498">
    <property type="entry name" value="PriA_CRR"/>
</dbReference>
<dbReference type="FunFam" id="3.40.50.300:FF:000489">
    <property type="entry name" value="Primosome assembly protein PriA"/>
    <property type="match status" value="1"/>
</dbReference>
<evidence type="ECO:0000259" key="13">
    <source>
        <dbReference type="PROSITE" id="PS51192"/>
    </source>
</evidence>
<dbReference type="InterPro" id="IPR001650">
    <property type="entry name" value="Helicase_C-like"/>
</dbReference>
<evidence type="ECO:0000256" key="6">
    <source>
        <dbReference type="ARBA" id="ARBA00022806"/>
    </source>
</evidence>
<keyword evidence="6 12" id="KW-0347">Helicase</keyword>
<accession>A0A1T4JLG4</accession>
<dbReference type="InterPro" id="IPR005259">
    <property type="entry name" value="PriA"/>
</dbReference>
<dbReference type="GO" id="GO:0006270">
    <property type="term" value="P:DNA replication initiation"/>
    <property type="evidence" value="ECO:0007669"/>
    <property type="project" value="TreeGrafter"/>
</dbReference>
<dbReference type="Proteomes" id="UP000190625">
    <property type="component" value="Unassembled WGS sequence"/>
</dbReference>
<dbReference type="InterPro" id="IPR042115">
    <property type="entry name" value="PriA_3primeBD_sf"/>
</dbReference>
<dbReference type="Pfam" id="PF18074">
    <property type="entry name" value="PriA_C"/>
    <property type="match status" value="1"/>
</dbReference>
<dbReference type="GO" id="GO:0006302">
    <property type="term" value="P:double-strand break repair"/>
    <property type="evidence" value="ECO:0007669"/>
    <property type="project" value="InterPro"/>
</dbReference>
<keyword evidence="2 12" id="KW-0235">DNA replication</keyword>
<feature type="binding site" evidence="12">
    <location>
        <position position="461"/>
    </location>
    <ligand>
        <name>Zn(2+)</name>
        <dbReference type="ChEBI" id="CHEBI:29105"/>
        <label>2</label>
    </ligand>
</feature>
<evidence type="ECO:0000313" key="15">
    <source>
        <dbReference type="EMBL" id="SJZ30953.1"/>
    </source>
</evidence>
<dbReference type="GO" id="GO:0016887">
    <property type="term" value="F:ATP hydrolysis activity"/>
    <property type="evidence" value="ECO:0007669"/>
    <property type="project" value="RHEA"/>
</dbReference>
<feature type="binding site" evidence="12">
    <location>
        <position position="449"/>
    </location>
    <ligand>
        <name>Zn(2+)</name>
        <dbReference type="ChEBI" id="CHEBI:29105"/>
        <label>1</label>
    </ligand>
</feature>
<dbReference type="PANTHER" id="PTHR30580">
    <property type="entry name" value="PRIMOSOMAL PROTEIN N"/>
    <property type="match status" value="1"/>
</dbReference>
<dbReference type="GO" id="GO:0005524">
    <property type="term" value="F:ATP binding"/>
    <property type="evidence" value="ECO:0007669"/>
    <property type="project" value="UniProtKB-UniRule"/>
</dbReference>
<keyword evidence="3 12" id="KW-0479">Metal-binding</keyword>
<evidence type="ECO:0000256" key="5">
    <source>
        <dbReference type="ARBA" id="ARBA00022801"/>
    </source>
</evidence>
<evidence type="ECO:0000256" key="10">
    <source>
        <dbReference type="ARBA" id="ARBA00023235"/>
    </source>
</evidence>
<comment type="function">
    <text evidence="12">Initiates the restart of stalled replication forks, which reloads the replicative helicase on sites other than the origin of replication. Recognizes and binds to abandoned replication forks and remodels them to uncover a helicase loading site. Promotes assembly of the primosome at these replication forks.</text>
</comment>
<dbReference type="PROSITE" id="PS51194">
    <property type="entry name" value="HELICASE_CTER"/>
    <property type="match status" value="1"/>
</dbReference>
<keyword evidence="5 12" id="KW-0378">Hydrolase</keyword>
<dbReference type="SMART" id="SM00487">
    <property type="entry name" value="DEXDc"/>
    <property type="match status" value="1"/>
</dbReference>
<feature type="domain" description="Helicase ATP-binding" evidence="13">
    <location>
        <begin position="221"/>
        <end position="387"/>
    </location>
</feature>
<evidence type="ECO:0000256" key="1">
    <source>
        <dbReference type="ARBA" id="ARBA00022515"/>
    </source>
</evidence>
<dbReference type="PANTHER" id="PTHR30580:SF0">
    <property type="entry name" value="PRIMOSOMAL PROTEIN N"/>
    <property type="match status" value="1"/>
</dbReference>
<keyword evidence="7 12" id="KW-0862">Zinc</keyword>
<keyword evidence="8 12" id="KW-0067">ATP-binding</keyword>
<dbReference type="CDD" id="cd18804">
    <property type="entry name" value="SF2_C_priA"/>
    <property type="match status" value="1"/>
</dbReference>
<dbReference type="AlphaFoldDB" id="A0A1T4JLG4"/>
<evidence type="ECO:0000256" key="9">
    <source>
        <dbReference type="ARBA" id="ARBA00023125"/>
    </source>
</evidence>
<dbReference type="Pfam" id="PF17764">
    <property type="entry name" value="PriA_3primeBD"/>
    <property type="match status" value="1"/>
</dbReference>
<protein>
    <recommendedName>
        <fullName evidence="12">Replication restart protein PriA</fullName>
    </recommendedName>
    <alternativeName>
        <fullName evidence="12">ATP-dependent DNA helicase PriA</fullName>
        <ecNumber evidence="12">5.6.2.4</ecNumber>
    </alternativeName>
    <alternativeName>
        <fullName evidence="12">DNA 3'-5' helicase PriA</fullName>
    </alternativeName>
</protein>
<sequence length="747" mass="85057">MECKYAKVVVDLPVSEVDKPFTYAIPVELRKEIEIGYEVKVPFGNRSLTGYVVGLMDKIETDIKNIKEIIKLTSYLSLFNEEILKLAEWMANYYQSHLITALKCVIPSGQRKKKEKRIVKLKYSLPKMKEKLAEMSSRAYKQKEVLQYLMENQGGHLRTSTLAKAVNTTSGTIRRLYEKGLIRYEEVDVRRNPYSEVDFDSTNPLTLNQEQRKALNKAEKLLNQSEASTMLLKGVTGSGKTEVYLQAISKVLDEGEEAIVLIPEISLTPQTVERFKGRFGRQVAIYHSRLSNGERYDEWLRMKKGKAKVVVGARSAVFAPFNNLGLIIIDEEHETSYKQSSHPKYQTRDVATKRAELNEAMVILGTATPALETYYRVQEGEHEFANLSKRIDDKPLPPVEVIDMREELKADNRSMFSKPLATAIEDRLAKNEQIILFLNRRGFSTFVLCRECGFVLECPNCDVSLTYHADQVSLRCHYCDHRKKVPDICPQCQSRYIKYFGVGTQKVEEAAKDEFPTARILRMDVDTTTRKGSHQAIIDEFKNQDADILLGTQMIAKGHDFVNVTLVGVITADITLNFPDFRAAEHTFQLLTQVAGRTGRGEVTGEVIIQTYNSDHYSIQLAKEHNYEAFYDLEINFREKLNYPPFSNLINLTIKGEDEVEVGRIANKLGAILNQQVEEEELKAEVWGPVPAPLAKLRGNYRWQIILKSDNLDQIRRLNESGLEILDNSNNLGSVTIAVDVDPIEML</sequence>
<keyword evidence="10 12" id="KW-0413">Isomerase</keyword>
<evidence type="ECO:0000313" key="16">
    <source>
        <dbReference type="Proteomes" id="UP000190625"/>
    </source>
</evidence>
<dbReference type="Pfam" id="PF00271">
    <property type="entry name" value="Helicase_C"/>
    <property type="match status" value="1"/>
</dbReference>
<dbReference type="HAMAP" id="MF_00983">
    <property type="entry name" value="PriA"/>
    <property type="match status" value="1"/>
</dbReference>
<dbReference type="CDD" id="cd17929">
    <property type="entry name" value="DEXHc_priA"/>
    <property type="match status" value="1"/>
</dbReference>
<keyword evidence="9 12" id="KW-0238">DNA-binding</keyword>
<dbReference type="InterPro" id="IPR041222">
    <property type="entry name" value="PriA_3primeBD"/>
</dbReference>
<feature type="binding site" evidence="12">
    <location>
        <position position="458"/>
    </location>
    <ligand>
        <name>Zn(2+)</name>
        <dbReference type="ChEBI" id="CHEBI:29105"/>
        <label>2</label>
    </ligand>
</feature>
<dbReference type="GO" id="GO:1990077">
    <property type="term" value="C:primosome complex"/>
    <property type="evidence" value="ECO:0007669"/>
    <property type="project" value="UniProtKB-UniRule"/>
</dbReference>